<dbReference type="EMBL" id="CAQQ02144640">
    <property type="status" value="NOT_ANNOTATED_CDS"/>
    <property type="molecule type" value="Genomic_DNA"/>
</dbReference>
<reference evidence="2" key="1">
    <citation type="submission" date="2013-02" db="EMBL/GenBank/DDBJ databases">
        <authorList>
            <person name="Hughes D."/>
        </authorList>
    </citation>
    <scope>NUCLEOTIDE SEQUENCE</scope>
    <source>
        <strain>Durham</strain>
        <strain evidence="2">NC isolate 2 -- Noor lab</strain>
    </source>
</reference>
<evidence type="ECO:0000313" key="1">
    <source>
        <dbReference type="EnsemblMetazoa" id="MESCA003642-PA"/>
    </source>
</evidence>
<sequence>MSENKLPELPANEYFFPPYIAPPCNLPCCRPQSLPRNLYPAQYPRVPQIVLRNNQQPVYAMQQQQSYPRPYPQYQTIPIPLMKS</sequence>
<organism evidence="1 2">
    <name type="scientific">Megaselia scalaris</name>
    <name type="common">Humpbacked fly</name>
    <name type="synonym">Phora scalaris</name>
    <dbReference type="NCBI Taxonomy" id="36166"/>
    <lineage>
        <taxon>Eukaryota</taxon>
        <taxon>Metazoa</taxon>
        <taxon>Ecdysozoa</taxon>
        <taxon>Arthropoda</taxon>
        <taxon>Hexapoda</taxon>
        <taxon>Insecta</taxon>
        <taxon>Pterygota</taxon>
        <taxon>Neoptera</taxon>
        <taxon>Endopterygota</taxon>
        <taxon>Diptera</taxon>
        <taxon>Brachycera</taxon>
        <taxon>Muscomorpha</taxon>
        <taxon>Platypezoidea</taxon>
        <taxon>Phoridae</taxon>
        <taxon>Megaseliini</taxon>
        <taxon>Megaselia</taxon>
    </lineage>
</organism>
<dbReference type="HOGENOM" id="CLU_2533974_0_0_1"/>
<accession>T1GJJ3</accession>
<dbReference type="EnsemblMetazoa" id="MESCA003642-RA">
    <property type="protein sequence ID" value="MESCA003642-PA"/>
    <property type="gene ID" value="MESCA003642"/>
</dbReference>
<protein>
    <submittedName>
        <fullName evidence="1">Uncharacterized protein</fullName>
    </submittedName>
</protein>
<dbReference type="AlphaFoldDB" id="T1GJJ3"/>
<name>T1GJJ3_MEGSC</name>
<keyword evidence="2" id="KW-1185">Reference proteome</keyword>
<evidence type="ECO:0000313" key="2">
    <source>
        <dbReference type="Proteomes" id="UP000015102"/>
    </source>
</evidence>
<reference evidence="1" key="2">
    <citation type="submission" date="2015-06" db="UniProtKB">
        <authorList>
            <consortium name="EnsemblMetazoa"/>
        </authorList>
    </citation>
    <scope>IDENTIFICATION</scope>
</reference>
<dbReference type="Proteomes" id="UP000015102">
    <property type="component" value="Unassembled WGS sequence"/>
</dbReference>
<proteinExistence type="predicted"/>